<feature type="non-terminal residue" evidence="9">
    <location>
        <position position="1"/>
    </location>
</feature>
<dbReference type="AlphaFoldDB" id="A0A836K3Q8"/>
<dbReference type="GO" id="GO:0051726">
    <property type="term" value="P:regulation of cell cycle"/>
    <property type="evidence" value="ECO:0007669"/>
    <property type="project" value="TreeGrafter"/>
</dbReference>
<feature type="compositionally biased region" description="Low complexity" evidence="7">
    <location>
        <begin position="95"/>
        <end position="112"/>
    </location>
</feature>
<dbReference type="Gene3D" id="1.10.1170.10">
    <property type="entry name" value="Inhibitor Of Apoptosis Protein (2mihbC-IAP-1), Chain A"/>
    <property type="match status" value="3"/>
</dbReference>
<dbReference type="CDD" id="cd16713">
    <property type="entry name" value="RING-HC_BIRC2_3_7"/>
    <property type="match status" value="1"/>
</dbReference>
<accession>A0A836K3Q8</accession>
<evidence type="ECO:0000256" key="4">
    <source>
        <dbReference type="ARBA" id="ARBA00022771"/>
    </source>
</evidence>
<dbReference type="SMART" id="SM00238">
    <property type="entry name" value="BIR"/>
    <property type="match status" value="3"/>
</dbReference>
<dbReference type="Gene3D" id="3.30.40.10">
    <property type="entry name" value="Zinc/RING finger domain, C3HC4 (zinc finger)"/>
    <property type="match status" value="1"/>
</dbReference>
<comment type="similarity">
    <text evidence="1">Belongs to the IAP family.</text>
</comment>
<sequence>MNVEENRLRTFRGKWPANAAVDPTRLAKAGFYYTGHDLEVQCFFCGTRISDWNYGDHVMVRHRTKAPKCPFVLAPTNTINIPFIPGIAENAAAESSTHQQSSADDHSQWSSSVENNPSLPQRSMDPLKEYGTLVERIVSFQKWPKTSIIHPHKLAMAGFYYLQNEDMVECAFCRGVIMNWKPGDNPDSVHRLNFPNCDFYMRLEPAEELFGFVCVVPESRTNMPGIQVHKTPQRPGFAMYEKRLQTFKGWPKNLKQTPEMLAEAGFYYSGYEDQVRCFHCDGGLRNWQPTDDVWVEHARWFSSCFFVNLVRGQDFVKYCVDNRNFDLSIITGMPEDNATESSVESVSTSQNSKPDDTIASATDIVETLGASAALEIGLQVDRVKRALKNRMERVGILYTDVAQLIQDVLHHQVMEENNSLDNSTSNSPTSELNNLFNQVTIQMTNNSANKNDTQESDVFERDLEKKKTDNESDDFMALQEENRKLKEARLCKVCMDHELAIVFLPCGHLATCSNCAPVFARCPLCRFRIHGYVRIFLS</sequence>
<dbReference type="SMART" id="SM00184">
    <property type="entry name" value="RING"/>
    <property type="match status" value="1"/>
</dbReference>
<evidence type="ECO:0000259" key="8">
    <source>
        <dbReference type="PROSITE" id="PS50089"/>
    </source>
</evidence>
<dbReference type="GO" id="GO:0043027">
    <property type="term" value="F:cysteine-type endopeptidase inhibitor activity involved in apoptotic process"/>
    <property type="evidence" value="ECO:0007669"/>
    <property type="project" value="UniProtKB-ARBA"/>
</dbReference>
<dbReference type="GO" id="GO:0022416">
    <property type="term" value="P:chaeta development"/>
    <property type="evidence" value="ECO:0007669"/>
    <property type="project" value="UniProtKB-ARBA"/>
</dbReference>
<comment type="caution">
    <text evidence="9">The sequence shown here is derived from an EMBL/GenBank/DDBJ whole genome shotgun (WGS) entry which is preliminary data.</text>
</comment>
<dbReference type="GO" id="GO:0048471">
    <property type="term" value="C:perinuclear region of cytoplasm"/>
    <property type="evidence" value="ECO:0007669"/>
    <property type="project" value="UniProtKB-ARBA"/>
</dbReference>
<keyword evidence="4 6" id="KW-0863">Zinc-finger</keyword>
<reference evidence="9" key="1">
    <citation type="submission" date="2020-03" db="EMBL/GenBank/DDBJ databases">
        <title>Relaxed selection underlies rapid genomic changes in the transitions from sociality to social parasitism in ants.</title>
        <authorList>
            <person name="Bi X."/>
        </authorList>
    </citation>
    <scope>NUCLEOTIDE SEQUENCE</scope>
    <source>
        <strain evidence="9">BGI-DK2014a</strain>
        <tissue evidence="9">Whole body</tissue>
    </source>
</reference>
<proteinExistence type="inferred from homology"/>
<dbReference type="GO" id="GO:0061630">
    <property type="term" value="F:ubiquitin protein ligase activity"/>
    <property type="evidence" value="ECO:0007669"/>
    <property type="project" value="TreeGrafter"/>
</dbReference>
<dbReference type="SUPFAM" id="SSF57924">
    <property type="entry name" value="Inhibitor of apoptosis (IAP) repeat"/>
    <property type="match status" value="3"/>
</dbReference>
<feature type="domain" description="RING-type" evidence="8">
    <location>
        <begin position="491"/>
        <end position="526"/>
    </location>
</feature>
<dbReference type="PANTHER" id="PTHR10044:SF139">
    <property type="entry name" value="DEATH-ASSOCIATED INHIBITOR OF APOPTOSIS 2"/>
    <property type="match status" value="1"/>
</dbReference>
<evidence type="ECO:0000256" key="6">
    <source>
        <dbReference type="PROSITE-ProRule" id="PRU00175"/>
    </source>
</evidence>
<dbReference type="CDD" id="cd00022">
    <property type="entry name" value="BIR"/>
    <property type="match status" value="3"/>
</dbReference>
<dbReference type="InterPro" id="IPR001370">
    <property type="entry name" value="BIR_rpt"/>
</dbReference>
<feature type="non-terminal residue" evidence="9">
    <location>
        <position position="538"/>
    </location>
</feature>
<dbReference type="Proteomes" id="UP000669903">
    <property type="component" value="Unassembled WGS sequence"/>
</dbReference>
<dbReference type="GO" id="GO:0043066">
    <property type="term" value="P:negative regulation of apoptotic process"/>
    <property type="evidence" value="ECO:0007669"/>
    <property type="project" value="TreeGrafter"/>
</dbReference>
<name>A0A836K3Q8_9HYME</name>
<evidence type="ECO:0000256" key="7">
    <source>
        <dbReference type="SAM" id="MobiDB-lite"/>
    </source>
</evidence>
<dbReference type="InterPro" id="IPR050784">
    <property type="entry name" value="IAP"/>
</dbReference>
<dbReference type="Gene3D" id="1.10.8.10">
    <property type="entry name" value="DNA helicase RuvA subunit, C-terminal domain"/>
    <property type="match status" value="1"/>
</dbReference>
<keyword evidence="3" id="KW-0479">Metal-binding</keyword>
<dbReference type="GO" id="GO:0005634">
    <property type="term" value="C:nucleus"/>
    <property type="evidence" value="ECO:0007669"/>
    <property type="project" value="TreeGrafter"/>
</dbReference>
<dbReference type="GO" id="GO:0031398">
    <property type="term" value="P:positive regulation of protein ubiquitination"/>
    <property type="evidence" value="ECO:0007669"/>
    <property type="project" value="TreeGrafter"/>
</dbReference>
<dbReference type="GO" id="GO:0031625">
    <property type="term" value="F:ubiquitin protein ligase binding"/>
    <property type="evidence" value="ECO:0007669"/>
    <property type="project" value="UniProtKB-ARBA"/>
</dbReference>
<dbReference type="Pfam" id="PF13920">
    <property type="entry name" value="zf-C3HC4_3"/>
    <property type="match status" value="1"/>
</dbReference>
<dbReference type="FunFam" id="1.10.1170.10:FF:000002">
    <property type="entry name" value="Baculoviral IAP repeat containing 7"/>
    <property type="match status" value="1"/>
</dbReference>
<dbReference type="GO" id="GO:0089720">
    <property type="term" value="F:caspase binding"/>
    <property type="evidence" value="ECO:0007669"/>
    <property type="project" value="UniProtKB-ARBA"/>
</dbReference>
<dbReference type="GO" id="GO:0006915">
    <property type="term" value="P:apoptotic process"/>
    <property type="evidence" value="ECO:0007669"/>
    <property type="project" value="UniProtKB-KW"/>
</dbReference>
<dbReference type="GO" id="GO:0005829">
    <property type="term" value="C:cytosol"/>
    <property type="evidence" value="ECO:0007669"/>
    <property type="project" value="UniProtKB-ARBA"/>
</dbReference>
<dbReference type="InterPro" id="IPR001841">
    <property type="entry name" value="Znf_RING"/>
</dbReference>
<protein>
    <submittedName>
        <fullName evidence="9">DIAP2 inhibitor</fullName>
    </submittedName>
</protein>
<dbReference type="Pfam" id="PF00653">
    <property type="entry name" value="BIR"/>
    <property type="match status" value="3"/>
</dbReference>
<feature type="region of interest" description="Disordered" evidence="7">
    <location>
        <begin position="92"/>
        <end position="124"/>
    </location>
</feature>
<evidence type="ECO:0000256" key="3">
    <source>
        <dbReference type="ARBA" id="ARBA00022723"/>
    </source>
</evidence>
<organism evidence="9 10">
    <name type="scientific">Acromyrmex charruanus</name>
    <dbReference type="NCBI Taxonomy" id="2715315"/>
    <lineage>
        <taxon>Eukaryota</taxon>
        <taxon>Metazoa</taxon>
        <taxon>Ecdysozoa</taxon>
        <taxon>Arthropoda</taxon>
        <taxon>Hexapoda</taxon>
        <taxon>Insecta</taxon>
        <taxon>Pterygota</taxon>
        <taxon>Neoptera</taxon>
        <taxon>Endopterygota</taxon>
        <taxon>Hymenoptera</taxon>
        <taxon>Apocrita</taxon>
        <taxon>Aculeata</taxon>
        <taxon>Formicoidea</taxon>
        <taxon>Formicidae</taxon>
        <taxon>Myrmicinae</taxon>
        <taxon>Acromyrmex</taxon>
    </lineage>
</organism>
<gene>
    <name evidence="9" type="primary">Diap2</name>
    <name evidence="9" type="ORF">G6Z76_0005465</name>
</gene>
<dbReference type="GO" id="GO:0070936">
    <property type="term" value="P:protein K48-linked ubiquitination"/>
    <property type="evidence" value="ECO:0007669"/>
    <property type="project" value="UniProtKB-ARBA"/>
</dbReference>
<keyword evidence="10" id="KW-1185">Reference proteome</keyword>
<dbReference type="GO" id="GO:0008270">
    <property type="term" value="F:zinc ion binding"/>
    <property type="evidence" value="ECO:0007669"/>
    <property type="project" value="UniProtKB-KW"/>
</dbReference>
<dbReference type="FunFam" id="3.30.40.10:FF:000184">
    <property type="entry name" value="Baculoviral IAP repeat containing 2"/>
    <property type="match status" value="1"/>
</dbReference>
<dbReference type="PROSITE" id="PS50143">
    <property type="entry name" value="BIR_REPEAT_2"/>
    <property type="match status" value="3"/>
</dbReference>
<dbReference type="PROSITE" id="PS01282">
    <property type="entry name" value="BIR_REPEAT_1"/>
    <property type="match status" value="2"/>
</dbReference>
<dbReference type="FunFam" id="1.10.1170.10:FF:000003">
    <property type="entry name" value="E3 ubiquitin-protein ligase XIAP"/>
    <property type="match status" value="1"/>
</dbReference>
<dbReference type="InterPro" id="IPR013083">
    <property type="entry name" value="Znf_RING/FYVE/PHD"/>
</dbReference>
<evidence type="ECO:0000256" key="5">
    <source>
        <dbReference type="ARBA" id="ARBA00022833"/>
    </source>
</evidence>
<keyword evidence="2" id="KW-0053">Apoptosis</keyword>
<dbReference type="GO" id="GO:0004869">
    <property type="term" value="F:cysteine-type endopeptidase inhibitor activity"/>
    <property type="evidence" value="ECO:0007669"/>
    <property type="project" value="UniProtKB-ARBA"/>
</dbReference>
<dbReference type="EMBL" id="JAANIC010005802">
    <property type="protein sequence ID" value="KAG5330701.1"/>
    <property type="molecule type" value="Genomic_DNA"/>
</dbReference>
<dbReference type="CDD" id="cd14321">
    <property type="entry name" value="UBA_IAPs"/>
    <property type="match status" value="1"/>
</dbReference>
<evidence type="ECO:0000313" key="9">
    <source>
        <dbReference type="EMBL" id="KAG5330701.1"/>
    </source>
</evidence>
<evidence type="ECO:0000256" key="2">
    <source>
        <dbReference type="ARBA" id="ARBA00022703"/>
    </source>
</evidence>
<evidence type="ECO:0000256" key="1">
    <source>
        <dbReference type="ARBA" id="ARBA00006672"/>
    </source>
</evidence>
<dbReference type="PANTHER" id="PTHR10044">
    <property type="entry name" value="INHIBITOR OF APOPTOSIS"/>
    <property type="match status" value="1"/>
</dbReference>
<evidence type="ECO:0000313" key="10">
    <source>
        <dbReference type="Proteomes" id="UP000669903"/>
    </source>
</evidence>
<keyword evidence="5" id="KW-0862">Zinc</keyword>
<dbReference type="PROSITE" id="PS50089">
    <property type="entry name" value="ZF_RING_2"/>
    <property type="match status" value="1"/>
</dbReference>